<reference evidence="2 3" key="1">
    <citation type="journal article" date="2024" name="J Genomics">
        <title>Draft genome sequencing and assembly of Favolaschia claudopus CIRM-BRFM 2984 isolated from oak limbs.</title>
        <authorList>
            <person name="Navarro D."/>
            <person name="Drula E."/>
            <person name="Chaduli D."/>
            <person name="Cazenave R."/>
            <person name="Ahrendt S."/>
            <person name="Wang J."/>
            <person name="Lipzen A."/>
            <person name="Daum C."/>
            <person name="Barry K."/>
            <person name="Grigoriev I.V."/>
            <person name="Favel A."/>
            <person name="Rosso M.N."/>
            <person name="Martin F."/>
        </authorList>
    </citation>
    <scope>NUCLEOTIDE SEQUENCE [LARGE SCALE GENOMIC DNA]</scope>
    <source>
        <strain evidence="2 3">CIRM-BRFM 2984</strain>
    </source>
</reference>
<dbReference type="EMBL" id="JAWWNJ010000048">
    <property type="protein sequence ID" value="KAK7017265.1"/>
    <property type="molecule type" value="Genomic_DNA"/>
</dbReference>
<dbReference type="Proteomes" id="UP001362999">
    <property type="component" value="Unassembled WGS sequence"/>
</dbReference>
<protein>
    <submittedName>
        <fullName evidence="2">Uncharacterized protein</fullName>
    </submittedName>
</protein>
<evidence type="ECO:0000313" key="2">
    <source>
        <dbReference type="EMBL" id="KAK7017265.1"/>
    </source>
</evidence>
<feature type="region of interest" description="Disordered" evidence="1">
    <location>
        <begin position="290"/>
        <end position="318"/>
    </location>
</feature>
<evidence type="ECO:0000256" key="1">
    <source>
        <dbReference type="SAM" id="MobiDB-lite"/>
    </source>
</evidence>
<dbReference type="AlphaFoldDB" id="A0AAW0AVM3"/>
<keyword evidence="3" id="KW-1185">Reference proteome</keyword>
<evidence type="ECO:0000313" key="3">
    <source>
        <dbReference type="Proteomes" id="UP001362999"/>
    </source>
</evidence>
<sequence>MNNEPRHRCMPSDQRPERLSTAEARLPQDFDFLSQAGESNSITINLNGGKGGAGGPGGTLGGMGGNGEGPQFRISTVEAGTFLVNGNAYYHCNSTMHAPQEWIILILLRRLAEYIQGDREKALFVIYCAMFALLCPGSLKLMDRLRLGPLIALPFLAIPSMLSSYDTITLVDVTGQCRPIFLAVWKNQEAFLNTLQELFINNEEILTIIQSDQYQIQDAEHSVYRPGSRVVRAGAMLFMTALFYRSQMNCPWCNAQVQVLPGWNLRNSIDCMGCKRRFSMSNLASTTLDHSKLSSRRAGDPWSNSKPNSDSENGAPADYMPLGNLNKDWHNNEEIGFALDQYPGPTWQQFAQVHLMLVPPNSDAQCFEDMQSEAKDLKPNPWDMDIL</sequence>
<name>A0AAW0AVM3_9AGAR</name>
<proteinExistence type="predicted"/>
<organism evidence="2 3">
    <name type="scientific">Favolaschia claudopus</name>
    <dbReference type="NCBI Taxonomy" id="2862362"/>
    <lineage>
        <taxon>Eukaryota</taxon>
        <taxon>Fungi</taxon>
        <taxon>Dikarya</taxon>
        <taxon>Basidiomycota</taxon>
        <taxon>Agaricomycotina</taxon>
        <taxon>Agaricomycetes</taxon>
        <taxon>Agaricomycetidae</taxon>
        <taxon>Agaricales</taxon>
        <taxon>Marasmiineae</taxon>
        <taxon>Mycenaceae</taxon>
        <taxon>Favolaschia</taxon>
    </lineage>
</organism>
<accession>A0AAW0AVM3</accession>
<feature type="compositionally biased region" description="Polar residues" evidence="1">
    <location>
        <begin position="302"/>
        <end position="312"/>
    </location>
</feature>
<gene>
    <name evidence="2" type="ORF">R3P38DRAFT_1320250</name>
</gene>
<comment type="caution">
    <text evidence="2">The sequence shown here is derived from an EMBL/GenBank/DDBJ whole genome shotgun (WGS) entry which is preliminary data.</text>
</comment>